<dbReference type="InterPro" id="IPR000649">
    <property type="entry name" value="IF-2B-related"/>
</dbReference>
<dbReference type="GO" id="GO:0046523">
    <property type="term" value="F:S-methyl-5-thioribose-1-phosphate isomerase activity"/>
    <property type="evidence" value="ECO:0007669"/>
    <property type="project" value="UniProtKB-EC"/>
</dbReference>
<proteinExistence type="inferred from homology"/>
<accession>A0ABX2CCF6</accession>
<feature type="site" description="Transition state stabilizer" evidence="2">
    <location>
        <position position="164"/>
    </location>
</feature>
<feature type="binding site" evidence="2">
    <location>
        <position position="203"/>
    </location>
    <ligand>
        <name>substrate</name>
    </ligand>
</feature>
<comment type="pathway">
    <text evidence="2">Amino-acid biosynthesis; L-methionine biosynthesis via salvage pathway; L-methionine from S-methyl-5-thio-alpha-D-ribose 1-phosphate: step 1/6.</text>
</comment>
<evidence type="ECO:0000256" key="1">
    <source>
        <dbReference type="ARBA" id="ARBA00023235"/>
    </source>
</evidence>
<evidence type="ECO:0000256" key="2">
    <source>
        <dbReference type="HAMAP-Rule" id="MF_01678"/>
    </source>
</evidence>
<gene>
    <name evidence="2 3" type="primary">mtnA</name>
    <name evidence="3" type="ORF">HL667_10115</name>
</gene>
<comment type="function">
    <text evidence="2">Catalyzes the interconversion of methylthioribose-1-phosphate (MTR-1-P) into methylthioribulose-1-phosphate (MTRu-1-P).</text>
</comment>
<name>A0ABX2CCF6_9BRAD</name>
<dbReference type="NCBIfam" id="NF004326">
    <property type="entry name" value="PRK05720.1"/>
    <property type="match status" value="1"/>
</dbReference>
<reference evidence="3" key="1">
    <citation type="submission" date="2020-05" db="EMBL/GenBank/DDBJ databases">
        <title>Nod-independent and nitrogen-fixing Bradyrhizobium aeschynomene sp. nov. isolated from nodules of Aeschynomene indica.</title>
        <authorList>
            <person name="Zhang Z."/>
        </authorList>
    </citation>
    <scope>NUCLEOTIDE SEQUENCE</scope>
    <source>
        <strain evidence="3">83012</strain>
    </source>
</reference>
<dbReference type="InterPro" id="IPR037171">
    <property type="entry name" value="NagB/RpiA_transferase-like"/>
</dbReference>
<dbReference type="PANTHER" id="PTHR43475:SF1">
    <property type="entry name" value="METHYLTHIORIBOSE-1-PHOSPHATE ISOMERASE"/>
    <property type="match status" value="1"/>
</dbReference>
<organism evidence="3 4">
    <name type="scientific">Bradyrhizobium aeschynomenes</name>
    <dbReference type="NCBI Taxonomy" id="2734909"/>
    <lineage>
        <taxon>Bacteria</taxon>
        <taxon>Pseudomonadati</taxon>
        <taxon>Pseudomonadota</taxon>
        <taxon>Alphaproteobacteria</taxon>
        <taxon>Hyphomicrobiales</taxon>
        <taxon>Nitrobacteraceae</taxon>
        <taxon>Bradyrhizobium</taxon>
    </lineage>
</organism>
<comment type="caution">
    <text evidence="3">The sequence shown here is derived from an EMBL/GenBank/DDBJ whole genome shotgun (WGS) entry which is preliminary data.</text>
</comment>
<dbReference type="Proteomes" id="UP000886476">
    <property type="component" value="Unassembled WGS sequence"/>
</dbReference>
<dbReference type="HAMAP" id="MF_01678">
    <property type="entry name" value="Salvage_MtnA"/>
    <property type="match status" value="1"/>
</dbReference>
<dbReference type="NCBIfam" id="TIGR00524">
    <property type="entry name" value="eIF-2B_rel"/>
    <property type="match status" value="1"/>
</dbReference>
<feature type="binding site" evidence="2">
    <location>
        <position position="90"/>
    </location>
    <ligand>
        <name>substrate</name>
    </ligand>
</feature>
<dbReference type="EC" id="5.3.1.23" evidence="2"/>
<keyword evidence="2" id="KW-0028">Amino-acid biosynthesis</keyword>
<keyword evidence="1 2" id="KW-0413">Isomerase</keyword>
<feature type="binding site" evidence="2">
    <location>
        <begin position="53"/>
        <end position="55"/>
    </location>
    <ligand>
        <name>substrate</name>
    </ligand>
</feature>
<dbReference type="Gene3D" id="3.40.50.10470">
    <property type="entry name" value="Translation initiation factor eif-2b, domain 2"/>
    <property type="match status" value="1"/>
</dbReference>
<protein>
    <recommendedName>
        <fullName evidence="2">Methylthioribose-1-phosphate isomerase</fullName>
        <shortName evidence="2">M1Pi</shortName>
        <shortName evidence="2">MTR-1-P isomerase</shortName>
        <ecNumber evidence="2">5.3.1.23</ecNumber>
    </recommendedName>
    <alternativeName>
        <fullName evidence="2">S-methyl-5-thioribose-1-phosphate isomerase</fullName>
    </alternativeName>
</protein>
<feature type="binding site" evidence="2">
    <location>
        <begin position="254"/>
        <end position="255"/>
    </location>
    <ligand>
        <name>substrate</name>
    </ligand>
</feature>
<dbReference type="NCBIfam" id="TIGR00512">
    <property type="entry name" value="salvage_mtnA"/>
    <property type="match status" value="1"/>
</dbReference>
<dbReference type="InterPro" id="IPR027363">
    <property type="entry name" value="M1Pi_N"/>
</dbReference>
<dbReference type="Pfam" id="PF01008">
    <property type="entry name" value="IF-2B"/>
    <property type="match status" value="1"/>
</dbReference>
<keyword evidence="2" id="KW-0486">Methionine biosynthesis</keyword>
<dbReference type="EMBL" id="JABFDN010000002">
    <property type="protein sequence ID" value="NPU65350.1"/>
    <property type="molecule type" value="Genomic_DNA"/>
</dbReference>
<dbReference type="PANTHER" id="PTHR43475">
    <property type="entry name" value="METHYLTHIORIBOSE-1-PHOSPHATE ISOMERASE"/>
    <property type="match status" value="1"/>
</dbReference>
<feature type="active site" description="Proton donor" evidence="2">
    <location>
        <position position="244"/>
    </location>
</feature>
<sequence>MKVDGKHYRSIWLDADGWSVCAIDQRRLPHEFVLAKITTCEEAADAIRNMLVRGAPLIGATAAFGMALAMRDDRSDPGIDRAYDMLIATRPTAINLKWALDTMSAMLRRLAPSERRDAAYARAVDIAGEDVTINQGIAAHGLALIEAAAAQKKPGEVVNVLTHCNAGWLATVDWGTATAPIYLAHDRGIPIHVWVDETRPRNQGASLTAWELGHHGVSHTVIPDNTGGHLMQHGMVDLAIVGTDRVAANGDVCNKIGTYLKALAAHDNGVPFYVALPSPTIDFAVADGRQIPIEQRSAQEVTEMTGRTADGRIETVRVVPPGSPVANYGFDVTPARLVSGLITERGVLQADGAALLAAFPERAKQTNN</sequence>
<dbReference type="InterPro" id="IPR005251">
    <property type="entry name" value="IF-M1Pi"/>
</dbReference>
<comment type="similarity">
    <text evidence="2">Belongs to the EIF-2B alpha/beta/delta subunits family. MtnA subfamily.</text>
</comment>
<dbReference type="SUPFAM" id="SSF100950">
    <property type="entry name" value="NagB/RpiA/CoA transferase-like"/>
    <property type="match status" value="1"/>
</dbReference>
<dbReference type="InterPro" id="IPR011559">
    <property type="entry name" value="Initiation_fac_2B_a/b/d"/>
</dbReference>
<dbReference type="InterPro" id="IPR042529">
    <property type="entry name" value="IF_2B-like_C"/>
</dbReference>
<evidence type="ECO:0000313" key="4">
    <source>
        <dbReference type="Proteomes" id="UP000886476"/>
    </source>
</evidence>
<keyword evidence="4" id="KW-1185">Reference proteome</keyword>
<dbReference type="Gene3D" id="1.20.120.420">
    <property type="entry name" value="translation initiation factor eif-2b, domain 1"/>
    <property type="match status" value="1"/>
</dbReference>
<evidence type="ECO:0000313" key="3">
    <source>
        <dbReference type="EMBL" id="NPU65350.1"/>
    </source>
</evidence>
<comment type="catalytic activity">
    <reaction evidence="2">
        <text>5-(methylsulfanyl)-alpha-D-ribose 1-phosphate = 5-(methylsulfanyl)-D-ribulose 1-phosphate</text>
        <dbReference type="Rhea" id="RHEA:19989"/>
        <dbReference type="ChEBI" id="CHEBI:58533"/>
        <dbReference type="ChEBI" id="CHEBI:58548"/>
        <dbReference type="EC" id="5.3.1.23"/>
    </reaction>
</comment>
<dbReference type="RefSeq" id="WP_172110392.1">
    <property type="nucleotide sequence ID" value="NZ_JABFDN010000002.1"/>
</dbReference>